<dbReference type="EMBL" id="FZPD01000001">
    <property type="protein sequence ID" value="SNS55382.1"/>
    <property type="molecule type" value="Genomic_DNA"/>
</dbReference>
<evidence type="ECO:0000256" key="1">
    <source>
        <dbReference type="ARBA" id="ARBA00007637"/>
    </source>
</evidence>
<dbReference type="SUPFAM" id="SSF51735">
    <property type="entry name" value="NAD(P)-binding Rossmann-fold domains"/>
    <property type="match status" value="1"/>
</dbReference>
<dbReference type="InterPro" id="IPR001509">
    <property type="entry name" value="Epimerase_deHydtase"/>
</dbReference>
<dbReference type="RefSeq" id="WP_089355391.1">
    <property type="nucleotide sequence ID" value="NZ_FZPD01000001.1"/>
</dbReference>
<evidence type="ECO:0000313" key="4">
    <source>
        <dbReference type="Proteomes" id="UP000198393"/>
    </source>
</evidence>
<sequence>MKKILVTGGAGFIGSNLVESLLEKGYQVVCLDNLATGSLRNIHDFLDHKNFEFVEGDILDFDLILKLSKGSFAISHQAALGSVPRSIKDPITSNRVNVEGTLNVFKAAVDNNIERVVYAASSSTYGDSAELPKKEDRIGKPLSPYAVTKFVNELYADVFHRVYGLNTIGLRYFNVFGPKQDPNGPYAAVIPLFIKAILSGERPIINGDGSHSRDFTFVSNAVQANIKALETSAENYNTVYNVACEQKTNLKELVAYINEVEGMNVAPIFANEREGDVKHSLADISKAKTQLGYRPSHLIKEGLSVTIDWYREKK</sequence>
<feature type="domain" description="NAD-dependent epimerase/dehydratase" evidence="2">
    <location>
        <begin position="4"/>
        <end position="243"/>
    </location>
</feature>
<comment type="similarity">
    <text evidence="1">Belongs to the NAD(P)-dependent epimerase/dehydratase family.</text>
</comment>
<dbReference type="Proteomes" id="UP000198393">
    <property type="component" value="Unassembled WGS sequence"/>
</dbReference>
<accession>A0A239FGS8</accession>
<dbReference type="InterPro" id="IPR036291">
    <property type="entry name" value="NAD(P)-bd_dom_sf"/>
</dbReference>
<keyword evidence="4" id="KW-1185">Reference proteome</keyword>
<proteinExistence type="inferred from homology"/>
<gene>
    <name evidence="3" type="ORF">SAMN05421640_0638</name>
</gene>
<dbReference type="CDD" id="cd05256">
    <property type="entry name" value="UDP_AE_SDR_e"/>
    <property type="match status" value="1"/>
</dbReference>
<dbReference type="OrthoDB" id="9811743at2"/>
<protein>
    <submittedName>
        <fullName evidence="3">UDP-N-acetylglucosamine 4-epimerase</fullName>
    </submittedName>
</protein>
<dbReference type="PRINTS" id="PR01713">
    <property type="entry name" value="NUCEPIMERASE"/>
</dbReference>
<reference evidence="3 4" key="1">
    <citation type="submission" date="2017-06" db="EMBL/GenBank/DDBJ databases">
        <authorList>
            <person name="Kim H.J."/>
            <person name="Triplett B.A."/>
        </authorList>
    </citation>
    <scope>NUCLEOTIDE SEQUENCE [LARGE SCALE GENOMIC DNA]</scope>
    <source>
        <strain evidence="3 4">DSM 19307</strain>
    </source>
</reference>
<dbReference type="AlphaFoldDB" id="A0A239FGS8"/>
<dbReference type="PANTHER" id="PTHR43000">
    <property type="entry name" value="DTDP-D-GLUCOSE 4,6-DEHYDRATASE-RELATED"/>
    <property type="match status" value="1"/>
</dbReference>
<dbReference type="Gene3D" id="3.40.50.720">
    <property type="entry name" value="NAD(P)-binding Rossmann-like Domain"/>
    <property type="match status" value="1"/>
</dbReference>
<dbReference type="Gene3D" id="3.90.25.10">
    <property type="entry name" value="UDP-galactose 4-epimerase, domain 1"/>
    <property type="match status" value="1"/>
</dbReference>
<evidence type="ECO:0000313" key="3">
    <source>
        <dbReference type="EMBL" id="SNS55382.1"/>
    </source>
</evidence>
<evidence type="ECO:0000259" key="2">
    <source>
        <dbReference type="Pfam" id="PF01370"/>
    </source>
</evidence>
<organism evidence="3 4">
    <name type="scientific">Ekhidna lutea</name>
    <dbReference type="NCBI Taxonomy" id="447679"/>
    <lineage>
        <taxon>Bacteria</taxon>
        <taxon>Pseudomonadati</taxon>
        <taxon>Bacteroidota</taxon>
        <taxon>Cytophagia</taxon>
        <taxon>Cytophagales</taxon>
        <taxon>Reichenbachiellaceae</taxon>
        <taxon>Ekhidna</taxon>
    </lineage>
</organism>
<name>A0A239FGS8_EKHLU</name>
<dbReference type="Pfam" id="PF01370">
    <property type="entry name" value="Epimerase"/>
    <property type="match status" value="1"/>
</dbReference>